<proteinExistence type="evidence at transcript level"/>
<dbReference type="InterPro" id="IPR001124">
    <property type="entry name" value="Lipid-bd_serum_glycop_C"/>
</dbReference>
<feature type="domain" description="Lipid-binding serum glycoprotein C-terminal" evidence="5">
    <location>
        <begin position="258"/>
        <end position="462"/>
    </location>
</feature>
<dbReference type="PANTHER" id="PTHR10504">
    <property type="entry name" value="BACTERICIDAL PERMEABILITY-INCREASING BPI PROTEIN-RELATED"/>
    <property type="match status" value="1"/>
</dbReference>
<dbReference type="SMART" id="SM00328">
    <property type="entry name" value="BPI1"/>
    <property type="match status" value="1"/>
</dbReference>
<dbReference type="InterPro" id="IPR017942">
    <property type="entry name" value="Lipid-bd_serum_glycop_N"/>
</dbReference>
<dbReference type="Pfam" id="PF01273">
    <property type="entry name" value="LBP_BPI_CETP"/>
    <property type="match status" value="1"/>
</dbReference>
<dbReference type="SMART" id="SM00329">
    <property type="entry name" value="BPI2"/>
    <property type="match status" value="1"/>
</dbReference>
<comment type="similarity">
    <text evidence="1">Belongs to the BPI/LBP/Plunc superfamily. BPI/LBP family.</text>
</comment>
<evidence type="ECO:0000313" key="6">
    <source>
        <dbReference type="EMBL" id="AXF50192.1"/>
    </source>
</evidence>
<evidence type="ECO:0000256" key="2">
    <source>
        <dbReference type="ARBA" id="ARBA00023157"/>
    </source>
</evidence>
<dbReference type="Pfam" id="PF02886">
    <property type="entry name" value="LBP_BPI_CETP_C"/>
    <property type="match status" value="1"/>
</dbReference>
<keyword evidence="2" id="KW-1015">Disulfide bond</keyword>
<feature type="chain" id="PRO_5016591318" evidence="3">
    <location>
        <begin position="19"/>
        <end position="469"/>
    </location>
</feature>
<evidence type="ECO:0000259" key="5">
    <source>
        <dbReference type="SMART" id="SM00329"/>
    </source>
</evidence>
<dbReference type="Gene3D" id="3.15.10.10">
    <property type="entry name" value="Bactericidal permeability-increasing protein, domain 1"/>
    <property type="match status" value="1"/>
</dbReference>
<evidence type="ECO:0000256" key="1">
    <source>
        <dbReference type="ARBA" id="ARBA00007292"/>
    </source>
</evidence>
<name>A0A345BIH4_PHYAT</name>
<dbReference type="InterPro" id="IPR032942">
    <property type="entry name" value="BPI/LBP/Plunc"/>
</dbReference>
<reference evidence="6" key="1">
    <citation type="journal article" date="2018" name="Mol. Immunol.">
        <title>Comparative immunological study of the snail Physella acuta (Hygrophila, Pulmonata) reveals shared and unique aspects of gastropod immunobiology.</title>
        <authorList>
            <person name="Schultz J.H."/>
            <person name="Bu L."/>
            <person name="Adema C.M."/>
        </authorList>
    </citation>
    <scope>NUCLEOTIDE SEQUENCE</scope>
    <source>
        <strain evidence="6">A</strain>
    </source>
</reference>
<sequence>MCTIKILIFLLVLAQTRSLNPGVKTRLTEKGLNAVNQVAQSLVARELDKLQLPDQGDDQVSLRNIRKESLTPPQSQMSLSTNGLTWVLRDFSTSIHFDWSYRKKVLFFTIRDSGSATASFSGVSLTITLAVDLDGNQEPLLRSRGCSANIGDFNLKFHGGNAWLYNLIKGLFQNSIKNKIRDKICELVEKFVNENGARELRTMKTSANVGDLFALDFKLTESLVFTPQYIESRHSGEFYSKTGRTTTPLTPAPIPDWPYTDNMLYIWVTDYTAKTAAYVTQSKDFLKYTITKQSLAAKDRNILDTTCSSRDFCAGSILDSLSENYPNTSVAIDIRSAKTPEVAFTTSGLDLKLYGQLTFTAGGQTFLSCLVTLSLSGTAHIEKEILVGNIVDFSLSVSDVTSTLGDAQIDNLNKVLNGVVSTFVQPALNDLANKGVDLPIVKDIRFTNAKLTFYNGYLVVATDVTYTGN</sequence>
<dbReference type="AlphaFoldDB" id="A0A345BIH4"/>
<organism evidence="6">
    <name type="scientific">Physella acuta</name>
    <name type="common">Acute bladder snail</name>
    <name type="synonym">Physa acuta</name>
    <dbReference type="NCBI Taxonomy" id="109671"/>
    <lineage>
        <taxon>Eukaryota</taxon>
        <taxon>Metazoa</taxon>
        <taxon>Spiralia</taxon>
        <taxon>Lophotrochozoa</taxon>
        <taxon>Mollusca</taxon>
        <taxon>Gastropoda</taxon>
        <taxon>Heterobranchia</taxon>
        <taxon>Euthyneura</taxon>
        <taxon>Panpulmonata</taxon>
        <taxon>Hygrophila</taxon>
        <taxon>Lymnaeoidea</taxon>
        <taxon>Physidae</taxon>
        <taxon>Physella</taxon>
    </lineage>
</organism>
<protein>
    <submittedName>
        <fullName evidence="6">Lipopolysaccharide-binding protein</fullName>
    </submittedName>
</protein>
<feature type="domain" description="Lipid-binding serum glycoprotein N-terminal" evidence="4">
    <location>
        <begin position="26"/>
        <end position="243"/>
    </location>
</feature>
<dbReference type="PANTHER" id="PTHR10504:SF131">
    <property type="entry name" value="BPI2 DOMAIN-CONTAINING PROTEIN"/>
    <property type="match status" value="1"/>
</dbReference>
<dbReference type="GO" id="GO:0005615">
    <property type="term" value="C:extracellular space"/>
    <property type="evidence" value="ECO:0007669"/>
    <property type="project" value="TreeGrafter"/>
</dbReference>
<accession>A0A345BIH4</accession>
<feature type="signal peptide" evidence="3">
    <location>
        <begin position="1"/>
        <end position="18"/>
    </location>
</feature>
<evidence type="ECO:0000256" key="3">
    <source>
        <dbReference type="SAM" id="SignalP"/>
    </source>
</evidence>
<dbReference type="InterPro" id="IPR017943">
    <property type="entry name" value="Bactericidal_perm-incr_a/b_dom"/>
</dbReference>
<dbReference type="GO" id="GO:0008289">
    <property type="term" value="F:lipid binding"/>
    <property type="evidence" value="ECO:0007669"/>
    <property type="project" value="InterPro"/>
</dbReference>
<dbReference type="Gene3D" id="3.15.20.10">
    <property type="entry name" value="Bactericidal permeability-increasing protein, domain 2"/>
    <property type="match status" value="1"/>
</dbReference>
<dbReference type="EMBL" id="MF787217">
    <property type="protein sequence ID" value="AXF50192.1"/>
    <property type="molecule type" value="mRNA"/>
</dbReference>
<keyword evidence="3" id="KW-0732">Signal</keyword>
<evidence type="ECO:0000259" key="4">
    <source>
        <dbReference type="SMART" id="SM00328"/>
    </source>
</evidence>
<dbReference type="SUPFAM" id="SSF55394">
    <property type="entry name" value="Bactericidal permeability-increasing protein, BPI"/>
    <property type="match status" value="2"/>
</dbReference>